<evidence type="ECO:0000256" key="11">
    <source>
        <dbReference type="SAM" id="MobiDB-lite"/>
    </source>
</evidence>
<keyword evidence="13" id="KW-1185">Reference proteome</keyword>
<keyword evidence="8" id="KW-0505">Motor protein</keyword>
<dbReference type="Pfam" id="PF13374">
    <property type="entry name" value="TPR_10"/>
    <property type="match status" value="1"/>
</dbReference>
<dbReference type="OrthoDB" id="546701at2759"/>
<dbReference type="PROSITE" id="PS50005">
    <property type="entry name" value="TPR"/>
    <property type="match status" value="1"/>
</dbReference>
<gene>
    <name evidence="12" type="ORF">HYH03_015129</name>
</gene>
<evidence type="ECO:0000256" key="10">
    <source>
        <dbReference type="PROSITE-ProRule" id="PRU00339"/>
    </source>
</evidence>
<keyword evidence="5" id="KW-0677">Repeat</keyword>
<keyword evidence="3" id="KW-0963">Cytoplasm</keyword>
<dbReference type="InterPro" id="IPR019734">
    <property type="entry name" value="TPR_rpt"/>
</dbReference>
<evidence type="ECO:0000256" key="9">
    <source>
        <dbReference type="ARBA" id="ARBA00023212"/>
    </source>
</evidence>
<dbReference type="InterPro" id="IPR027417">
    <property type="entry name" value="P-loop_NTPase"/>
</dbReference>
<dbReference type="Gene3D" id="3.40.50.300">
    <property type="entry name" value="P-loop containing nucleotide triphosphate hydrolases"/>
    <property type="match status" value="1"/>
</dbReference>
<dbReference type="GO" id="GO:0005737">
    <property type="term" value="C:cytoplasm"/>
    <property type="evidence" value="ECO:0007669"/>
    <property type="project" value="TreeGrafter"/>
</dbReference>
<dbReference type="Pfam" id="PF13424">
    <property type="entry name" value="TPR_12"/>
    <property type="match status" value="2"/>
</dbReference>
<evidence type="ECO:0000313" key="13">
    <source>
        <dbReference type="Proteomes" id="UP000612055"/>
    </source>
</evidence>
<name>A0A835XMH1_9CHLO</name>
<dbReference type="GO" id="GO:0005871">
    <property type="term" value="C:kinesin complex"/>
    <property type="evidence" value="ECO:0007669"/>
    <property type="project" value="InterPro"/>
</dbReference>
<comment type="caution">
    <text evidence="12">The sequence shown here is derived from an EMBL/GenBank/DDBJ whole genome shotgun (WGS) entry which is preliminary data.</text>
</comment>
<dbReference type="PANTHER" id="PTHR45783">
    <property type="entry name" value="KINESIN LIGHT CHAIN"/>
    <property type="match status" value="1"/>
</dbReference>
<evidence type="ECO:0000256" key="2">
    <source>
        <dbReference type="ARBA" id="ARBA00009622"/>
    </source>
</evidence>
<evidence type="ECO:0000313" key="12">
    <source>
        <dbReference type="EMBL" id="KAG2486165.1"/>
    </source>
</evidence>
<dbReference type="SUPFAM" id="SSF48452">
    <property type="entry name" value="TPR-like"/>
    <property type="match status" value="2"/>
</dbReference>
<feature type="compositionally biased region" description="Low complexity" evidence="11">
    <location>
        <begin position="1189"/>
        <end position="1204"/>
    </location>
</feature>
<dbReference type="PANTHER" id="PTHR45783:SF3">
    <property type="entry name" value="KINESIN LIGHT CHAIN"/>
    <property type="match status" value="1"/>
</dbReference>
<comment type="subcellular location">
    <subcellularLocation>
        <location evidence="1">Cytoplasm</location>
        <location evidence="1">Cytoskeleton</location>
    </subcellularLocation>
</comment>
<keyword evidence="9" id="KW-0206">Cytoskeleton</keyword>
<dbReference type="AlphaFoldDB" id="A0A835XMH1"/>
<comment type="similarity">
    <text evidence="2">Belongs to the kinesin light chain family.</text>
</comment>
<dbReference type="GO" id="GO:0005874">
    <property type="term" value="C:microtubule"/>
    <property type="evidence" value="ECO:0007669"/>
    <property type="project" value="UniProtKB-KW"/>
</dbReference>
<keyword evidence="7" id="KW-0175">Coiled coil</keyword>
<organism evidence="12 13">
    <name type="scientific">Edaphochlamys debaryana</name>
    <dbReference type="NCBI Taxonomy" id="47281"/>
    <lineage>
        <taxon>Eukaryota</taxon>
        <taxon>Viridiplantae</taxon>
        <taxon>Chlorophyta</taxon>
        <taxon>core chlorophytes</taxon>
        <taxon>Chlorophyceae</taxon>
        <taxon>CS clade</taxon>
        <taxon>Chlamydomonadales</taxon>
        <taxon>Chlamydomonadales incertae sedis</taxon>
        <taxon>Edaphochlamys</taxon>
    </lineage>
</organism>
<evidence type="ECO:0000256" key="1">
    <source>
        <dbReference type="ARBA" id="ARBA00004245"/>
    </source>
</evidence>
<dbReference type="Gene3D" id="1.25.40.10">
    <property type="entry name" value="Tetratricopeptide repeat domain"/>
    <property type="match status" value="2"/>
</dbReference>
<dbReference type="SUPFAM" id="SSF52540">
    <property type="entry name" value="P-loop containing nucleoside triphosphate hydrolases"/>
    <property type="match status" value="1"/>
</dbReference>
<keyword evidence="6 10" id="KW-0802">TPR repeat</keyword>
<accession>A0A835XMH1</accession>
<evidence type="ECO:0000256" key="6">
    <source>
        <dbReference type="ARBA" id="ARBA00022803"/>
    </source>
</evidence>
<evidence type="ECO:0000256" key="5">
    <source>
        <dbReference type="ARBA" id="ARBA00022737"/>
    </source>
</evidence>
<dbReference type="EMBL" id="JAEHOE010000116">
    <property type="protein sequence ID" value="KAG2486165.1"/>
    <property type="molecule type" value="Genomic_DNA"/>
</dbReference>
<protein>
    <recommendedName>
        <fullName evidence="14">Kinesin light chain</fullName>
    </recommendedName>
</protein>
<feature type="repeat" description="TPR" evidence="10">
    <location>
        <begin position="1075"/>
        <end position="1108"/>
    </location>
</feature>
<evidence type="ECO:0000256" key="4">
    <source>
        <dbReference type="ARBA" id="ARBA00022701"/>
    </source>
</evidence>
<dbReference type="InterPro" id="IPR011990">
    <property type="entry name" value="TPR-like_helical_dom_sf"/>
</dbReference>
<feature type="region of interest" description="Disordered" evidence="11">
    <location>
        <begin position="1175"/>
        <end position="1222"/>
    </location>
</feature>
<evidence type="ECO:0000256" key="3">
    <source>
        <dbReference type="ARBA" id="ARBA00022490"/>
    </source>
</evidence>
<dbReference type="GO" id="GO:0007018">
    <property type="term" value="P:microtubule-based movement"/>
    <property type="evidence" value="ECO:0007669"/>
    <property type="project" value="TreeGrafter"/>
</dbReference>
<dbReference type="InterPro" id="IPR002151">
    <property type="entry name" value="Kinesin_light"/>
</dbReference>
<dbReference type="GO" id="GO:0019894">
    <property type="term" value="F:kinesin binding"/>
    <property type="evidence" value="ECO:0007669"/>
    <property type="project" value="TreeGrafter"/>
</dbReference>
<sequence length="1222" mass="127351">MASTPQGQVHGWFNSLHPDIQAHSDALLPAEGRAVYLLGKGLSAQAAHRLVMHRDEASAGPGAGGAAAAGSARPLAADFEALRETLLQLGSSLPFPGCTAAPLALQLLELAEGAPAHRAELAALGSRAVALLGALGACSGELQQAGRYRQAAEECREALQRVLASAQPLGSRNCVARVLAEWADGGGCGALAAELAAAGERLVAAAGAAAEGDEELQEALALLRQPVEPQAPGADARALVSELGGMGAVAGDPAKQARVADVLAAAAEITAQEAALLLASHLDPGPQRLIPQSELRLLWRALFPGRAEALWPEWWRGFPGRLREAVPGMGPAQARELAQLLAGEGARAAFQQAVGGADPGAVSVGDLRTAFAADEALLPQVQRLLRGAAGAAAGAATSCCTLPPLPEGYTGREEEAAALVEHLRAHGSLALLGGGGMGKSCLAADVGWRLVRGGQAPGGALWVDLGGARSGAEVDARFCAALGMGLDANDNGQRIAAALDARAGPASRGPGVLVVVDGAEDALGEAEAAEALRGLVDKVLSHSPSARLLLTSRTSLNLPSPSPLLAERPLGPLGPAAAAGLVRAVAADVGEAEARRVAEACQGVPLALCLVAGALVAGRMSMQDLPALFADCGALVRLVLSALPQPHQQAAALLAVLPASFDEEAAAAALGLPSAAAARGLLAVLARHRLVAVAGPQRYSLQPLVRQQAALLGAGLGEGLQAAAEGRFVRLTLGRLGQWAEMFQTPREWMLAMITARERQADVSRMMELLAQPPTAVSVGSELAAVGGQLHAVAVAAALTDRLARLLGALTQLQGLRPGCEALLALLEGPQPGGATQEELDLAAAAVLHTLAYVENGAGRYSEAQACAKRSYELRLRLLGEGHPDTAIALAHLATSLHEGGRHAEAEPLFRRALELRRRVLGEAHPETASSVNMLAVCTYYQHRYDAAEPLYRQALALAKSFWGEEHPHMEIIVHNLAACTRAKDRAGEIASLQDHVLRAAADGRSSQCHADAEPLYRLLLQLQGGEEDPRAVEVLGELGACVHAQGRLPEAEPLYRQALTLRQQLLGEEHGDTAQALINLAVCIHAQGRLSEAEPLYRQALELRRRELGEAQEDTATLQMSLAVCIHAQGRRSEANTLAHRAVKLQQAQLPTKDVSDGFVLVNLLAHCMDLKYDSPQEQPQPRKPQPEKSQQQASQPQEQAPQPSKPQPQKPQKQAPQPQK</sequence>
<evidence type="ECO:0000256" key="8">
    <source>
        <dbReference type="ARBA" id="ARBA00023175"/>
    </source>
</evidence>
<feature type="compositionally biased region" description="Low complexity" evidence="11">
    <location>
        <begin position="1212"/>
        <end position="1222"/>
    </location>
</feature>
<evidence type="ECO:0000256" key="7">
    <source>
        <dbReference type="ARBA" id="ARBA00023054"/>
    </source>
</evidence>
<evidence type="ECO:0008006" key="14">
    <source>
        <dbReference type="Google" id="ProtNLM"/>
    </source>
</evidence>
<reference evidence="12" key="1">
    <citation type="journal article" date="2020" name="bioRxiv">
        <title>Comparative genomics of Chlamydomonas.</title>
        <authorList>
            <person name="Craig R.J."/>
            <person name="Hasan A.R."/>
            <person name="Ness R.W."/>
            <person name="Keightley P.D."/>
        </authorList>
    </citation>
    <scope>NUCLEOTIDE SEQUENCE</scope>
    <source>
        <strain evidence="12">CCAP 11/70</strain>
    </source>
</reference>
<proteinExistence type="inferred from homology"/>
<keyword evidence="4" id="KW-0493">Microtubule</keyword>
<dbReference type="SMART" id="SM00028">
    <property type="entry name" value="TPR"/>
    <property type="match status" value="5"/>
</dbReference>
<dbReference type="Proteomes" id="UP000612055">
    <property type="component" value="Unassembled WGS sequence"/>
</dbReference>